<organism evidence="6 7">
    <name type="scientific">Lacticaseibacillus jixianensis</name>
    <dbReference type="NCBI Taxonomy" id="2486012"/>
    <lineage>
        <taxon>Bacteria</taxon>
        <taxon>Bacillati</taxon>
        <taxon>Bacillota</taxon>
        <taxon>Bacilli</taxon>
        <taxon>Lactobacillales</taxon>
        <taxon>Lactobacillaceae</taxon>
        <taxon>Lacticaseibacillus</taxon>
    </lineage>
</organism>
<dbReference type="Pfam" id="PF17965">
    <property type="entry name" value="MucBP_2"/>
    <property type="match status" value="1"/>
</dbReference>
<evidence type="ECO:0000259" key="5">
    <source>
        <dbReference type="Pfam" id="PF17966"/>
    </source>
</evidence>
<dbReference type="RefSeq" id="WP_125585427.1">
    <property type="nucleotide sequence ID" value="NZ_JBHTMO010000012.1"/>
</dbReference>
<dbReference type="NCBIfam" id="TIGR03715">
    <property type="entry name" value="KxYKxGKxW"/>
    <property type="match status" value="1"/>
</dbReference>
<dbReference type="InterPro" id="IPR041495">
    <property type="entry name" value="Mub_B2"/>
</dbReference>
<feature type="domain" description="Mucin binding" evidence="4">
    <location>
        <begin position="1270"/>
        <end position="1334"/>
    </location>
</feature>
<keyword evidence="3" id="KW-0472">Membrane</keyword>
<feature type="compositionally biased region" description="Low complexity" evidence="2">
    <location>
        <begin position="97"/>
        <end position="113"/>
    </location>
</feature>
<keyword evidence="1" id="KW-0732">Signal</keyword>
<dbReference type="Pfam" id="PF19258">
    <property type="entry name" value="KxYKxGKxW_sig"/>
    <property type="match status" value="1"/>
</dbReference>
<evidence type="ECO:0000313" key="7">
    <source>
        <dbReference type="Proteomes" id="UP001597249"/>
    </source>
</evidence>
<feature type="domain" description="Mub B2-like" evidence="5">
    <location>
        <begin position="1335"/>
        <end position="1431"/>
    </location>
</feature>
<feature type="region of interest" description="Disordered" evidence="2">
    <location>
        <begin position="80"/>
        <end position="170"/>
    </location>
</feature>
<feature type="compositionally biased region" description="Polar residues" evidence="2">
    <location>
        <begin position="140"/>
        <end position="166"/>
    </location>
</feature>
<feature type="compositionally biased region" description="Polar residues" evidence="2">
    <location>
        <begin position="1802"/>
        <end position="1827"/>
    </location>
</feature>
<proteinExistence type="predicted"/>
<keyword evidence="3" id="KW-0812">Transmembrane</keyword>
<reference evidence="7" key="1">
    <citation type="journal article" date="2019" name="Int. J. Syst. Evol. Microbiol.">
        <title>The Global Catalogue of Microorganisms (GCM) 10K type strain sequencing project: providing services to taxonomists for standard genome sequencing and annotation.</title>
        <authorList>
            <consortium name="The Broad Institute Genomics Platform"/>
            <consortium name="The Broad Institute Genome Sequencing Center for Infectious Disease"/>
            <person name="Wu L."/>
            <person name="Ma J."/>
        </authorList>
    </citation>
    <scope>NUCLEOTIDE SEQUENCE [LARGE SCALE GENOMIC DNA]</scope>
    <source>
        <strain evidence="7">CCM 8911</strain>
    </source>
</reference>
<dbReference type="InterPro" id="IPR041558">
    <property type="entry name" value="MucBP_2"/>
</dbReference>
<name>A0ABW4B922_9LACO</name>
<accession>A0ABW4B922</accession>
<dbReference type="Proteomes" id="UP001597249">
    <property type="component" value="Unassembled WGS sequence"/>
</dbReference>
<comment type="caution">
    <text evidence="6">The sequence shown here is derived from an EMBL/GenBank/DDBJ whole genome shotgun (WGS) entry which is preliminary data.</text>
</comment>
<dbReference type="EMBL" id="JBHTMO010000012">
    <property type="protein sequence ID" value="MFD1392866.1"/>
    <property type="molecule type" value="Genomic_DNA"/>
</dbReference>
<protein>
    <submittedName>
        <fullName evidence="6">KxYKxGKxW signal peptide domain-containing protein</fullName>
    </submittedName>
</protein>
<feature type="transmembrane region" description="Helical" evidence="3">
    <location>
        <begin position="1860"/>
        <end position="1879"/>
    </location>
</feature>
<dbReference type="InterPro" id="IPR022263">
    <property type="entry name" value="KxYKxGKxW"/>
</dbReference>
<evidence type="ECO:0000256" key="1">
    <source>
        <dbReference type="ARBA" id="ARBA00022729"/>
    </source>
</evidence>
<keyword evidence="3" id="KW-1133">Transmembrane helix</keyword>
<evidence type="ECO:0000256" key="2">
    <source>
        <dbReference type="SAM" id="MobiDB-lite"/>
    </source>
</evidence>
<evidence type="ECO:0000313" key="6">
    <source>
        <dbReference type="EMBL" id="MFD1392866.1"/>
    </source>
</evidence>
<sequence length="1887" mass="199560">MANRHLFQELSSAMTDEKRHYKMYKSGKTWLLAGISLIFAGALSLQQPIITHADTSDNASVTAESNLSLHSSTSTTALGAVKKTTTDSNDSDVSRIAAQTKAQTSSSADSQKANQANSNLKGNSTNASSTPSTNSRGSSVTRTLVDATSTVQGSQDQLPSTSSATVTGVPAKVGVGSGVTKDVHIVFHMTAAKAGDSFSITIPDENANSSWGFDGSKAEPVPLADGTTTRTHDEAHHTWTITNKLVTTKTIQQDLTLYIYGNDRPTPKSPIDDIGVTNSQITYAVNGQEQAPITITQTVDPAIKINPITRVNPTGVIKRLLPTTTYVYQFTTPEENGVQNQTSSASSRINSAVNYGTTITIPVPTGFTLDEELTKKLNQFSDETTITQDGSSKDIIITVPKGSGNNSWSQVYQIAGKYDVPPTDNPHNLTAPGRISLVQKLGDGPDARTLTYDADPWTAIMEAAGDGDNTSLPVKSQPFVNGNYSNPYDDRSKITLASTGEKGKPIKYLNSFTFTYEGAADQADSTATFTISVPDGLDATGFQVPTEQIRTDSDPTKSEYLPGTTSYSAKVTFVGGSSDSKTIEAGGRYDAPDGQYISSIELTPNYLAPGAISQSADDGKDGMYLFGKVAERHHDLSPVKVGDRLTTRMSMKVVGTEIDKTYNGEFTQTVVAPAPAEAPAIGYSSGLDFDGHYHTWPGTAPAGEISMYGGGNWGQTADLIKDPILYVVLPKTVHLATDEEHQPRIQGAKFKTESLPDGRTLVTFDYTGTSVDTSKPTMTYSTLFWDNQPDAMPTTEPIEMLIYSPTTTIMKSENIKAITDPILLAKVHQGTVQYFSTDWKIEVASTQGTAALAQGNLDSSPAAQGKSDIHRGSTSDWPANKMNFAIDMQNNTDIDATNAYEVINLPYAGDAQGSTLNFTMTGPVTLPSKFSNGDSLTTRAVLYSDKPAVLTTGSTTFDRSGYVDAAGVAAKGGWSTIKSVLVDIGTIPSHANTADPDTNERITIPGLDESLLTDSGKTGYLQTGFYINDNPVQILGGKDEKTSATSIAVQGTDTVTARLHYKDQQGTDQYIELPDLTKVYKDGSDEMKETDFPQVSDPAQTPALSESDKALIPAGYHLAPGNPVVKNLGNGGNAYDENHLNKPAKFGEIAQYYFDGDVVQYELVSDNPVVTPPKATTVTTSYTVNYAGLPDTLTPVPVTRAVEWTATTDEKTNKTIYVPNTGSVESVTSPSIPGYAPDIEATNPITLTSMTTAPTSLVTTVTYHPVDAALTVTYVDDTTGEKVTSDLVNGVTGKTGEYSVKVPTGYVLAKNQADRLRYTLTTDDTDNLIVHLTHETTQGESTTTRTITYVVYGSMPAPEKVTQTVKWQIVTDKVTGESVATPENGYTEVASPSLEGYKPDQAKVPQEGLAAKVIKSTDELKDENVTVTYTPVPVAQELQVTYVDDAQEKAIVGTPTFITGQTGDKGTYEVKVPENYELAKGQPSKIPYQLTDGAKGIVIHLSHILSQTEKSTTRTITYVVYGSMPAPTTVKQTVKWTITTDKATGATLAVPQNVYTEVASPRLVGYTPDQAVVPQEGLGAKVIKTADDLKDENVIVTYTPAPVADELQVTYVERGAQGTPDKLLETEMITGKIGDNGDYIVHVPADLTGEYESLELAPGTKIPYRLTSSADGIVIYLHRVVGTTPGNPGTPTNGGGTTPGNPGTPTNGGGTTPGNPGTPTNGGGTTPGNPGTPTNGGGTTPGNPGTPTDGGSTTPGNPGTPTDGDETTPGNPITPTGDDGSDTGTPESAIGGDTDLVGKPETGTTVDGGQATGTVTEPTQPESSLQQTADKTPTKTPTTVPAKALTKTSARRTLPETGNAVGTGLAVLGISLLSLLGLAERKRKIEH</sequence>
<dbReference type="Gene3D" id="3.10.20.320">
    <property type="entry name" value="Putative peptidoglycan bound protein (lpxtg motif)"/>
    <property type="match status" value="2"/>
</dbReference>
<evidence type="ECO:0000259" key="4">
    <source>
        <dbReference type="Pfam" id="PF17965"/>
    </source>
</evidence>
<feature type="region of interest" description="Disordered" evidence="2">
    <location>
        <begin position="1684"/>
        <end position="1856"/>
    </location>
</feature>
<evidence type="ECO:0000256" key="3">
    <source>
        <dbReference type="SAM" id="Phobius"/>
    </source>
</evidence>
<dbReference type="Pfam" id="PF17966">
    <property type="entry name" value="Muc_B2"/>
    <property type="match status" value="2"/>
</dbReference>
<feature type="compositionally biased region" description="Low complexity" evidence="2">
    <location>
        <begin position="1828"/>
        <end position="1848"/>
    </location>
</feature>
<keyword evidence="7" id="KW-1185">Reference proteome</keyword>
<dbReference type="Gene3D" id="2.60.40.4300">
    <property type="match status" value="3"/>
</dbReference>
<feature type="compositionally biased region" description="Low complexity" evidence="2">
    <location>
        <begin position="1741"/>
        <end position="1786"/>
    </location>
</feature>
<gene>
    <name evidence="6" type="ORF">ACFQ3L_04580</name>
</gene>
<feature type="compositionally biased region" description="Low complexity" evidence="2">
    <location>
        <begin position="123"/>
        <end position="139"/>
    </location>
</feature>
<feature type="domain" description="Mub B2-like" evidence="5">
    <location>
        <begin position="1507"/>
        <end position="1600"/>
    </location>
</feature>